<protein>
    <submittedName>
        <fullName evidence="5">DUF87 domain-containing protein</fullName>
    </submittedName>
</protein>
<evidence type="ECO:0000259" key="2">
    <source>
        <dbReference type="Pfam" id="PF01935"/>
    </source>
</evidence>
<organism evidence="5 6">
    <name type="scientific">Candidatus Dojkabacteria bacterium</name>
    <dbReference type="NCBI Taxonomy" id="2099670"/>
    <lineage>
        <taxon>Bacteria</taxon>
        <taxon>Candidatus Dojkabacteria</taxon>
    </lineage>
</organism>
<proteinExistence type="predicted"/>
<dbReference type="EMBL" id="SSDS01000099">
    <property type="protein sequence ID" value="TXG75852.1"/>
    <property type="molecule type" value="Genomic_DNA"/>
</dbReference>
<gene>
    <name evidence="5" type="ORF">E6Q11_06350</name>
</gene>
<feature type="domain" description="DUF8128" evidence="4">
    <location>
        <begin position="74"/>
        <end position="385"/>
    </location>
</feature>
<dbReference type="AlphaFoldDB" id="A0A5C7J4M4"/>
<dbReference type="Gene3D" id="3.40.50.300">
    <property type="entry name" value="P-loop containing nucleotide triphosphate hydrolases"/>
    <property type="match status" value="2"/>
</dbReference>
<sequence>MEIVGGFNLNVILVPLAFLSGGLAFCMGTILVVRSILLLRFEVAQSLNTDLEVVKVSRVKTDETKPRTGEEWREEIKGMEQLFTSLANLKRNIGWWQKLFFVAPNLILEIANPSSSEEIFFYLSIPKRYRESVEKQIHSFFPHAVIEKVSEYTIFSPAGHTAVSTLRLKESAALPLKTYKTLSVDPLNEISNALSKLETVAEGAAIQIVLTAAPIGWRKTSRHIAQKMQEGKRLKDAHPESVAAKIGKGVLQGAGQVLLQQHPKEQKLTEEKPVNLTPEEQELVKTIDAKGSQAAFLVNIRLLASAQTKERAEEILAHMENAFSQFENPEINAFRVHRKGHDKQTAYHYIFRNFDPAASILLSVDELASIFHFPISTTETPKIKWLKAGSAPPPVNIPKDGILLGYNEYRGAKSEIRITDSDRRRHMYVVGQTGVGKSNYLQEMAKKDAKSGKGFCFIDPHGDAIEDILTAIPKERAEDVIVFDPSDTERPMGINMLEYDPTHPEQKTFVINEMIGIFDQLYDMKATGGPMFEQYMRNAMLLVMEDPESGSTLMEIPKVLADEEFRRYKLSKCNNPIVRDFWLKEAEKAGGEAALANMVPYITSKLTTFISNDMMRPIIAQQKSTLNFREIMDGGKILLINLSKGKIGEINARLLGMVIVGKILMAALSRVDLPEADRKDFYLYLDEFQNVTTTSIAQILSEARKYRLILILAHQFIAQLKEEISKAVFGNVGSLTVFRVGPEDAEFLEKQFAPVFSAQDIVNVDNYQCFVRLLMNNELTKPFNMKTFPPTIGDQEVANALKELSRLRYGRDATIVNREIMSRIRLAEAPRTGVSGV</sequence>
<evidence type="ECO:0000259" key="4">
    <source>
        <dbReference type="Pfam" id="PF26449"/>
    </source>
</evidence>
<dbReference type="Pfam" id="PF01935">
    <property type="entry name" value="DUF87"/>
    <property type="match status" value="1"/>
</dbReference>
<feature type="domain" description="TraD/TraG TraM recognition site" evidence="3">
    <location>
        <begin position="681"/>
        <end position="749"/>
    </location>
</feature>
<feature type="domain" description="Helicase HerA central" evidence="2">
    <location>
        <begin position="423"/>
        <end position="644"/>
    </location>
</feature>
<feature type="transmembrane region" description="Helical" evidence="1">
    <location>
        <begin position="12"/>
        <end position="33"/>
    </location>
</feature>
<dbReference type="PANTHER" id="PTHR30121">
    <property type="entry name" value="UNCHARACTERIZED PROTEIN YJGR-RELATED"/>
    <property type="match status" value="1"/>
</dbReference>
<keyword evidence="1" id="KW-1133">Transmembrane helix</keyword>
<dbReference type="SUPFAM" id="SSF52540">
    <property type="entry name" value="P-loop containing nucleoside triphosphate hydrolases"/>
    <property type="match status" value="1"/>
</dbReference>
<evidence type="ECO:0000259" key="3">
    <source>
        <dbReference type="Pfam" id="PF12696"/>
    </source>
</evidence>
<evidence type="ECO:0000256" key="1">
    <source>
        <dbReference type="SAM" id="Phobius"/>
    </source>
</evidence>
<evidence type="ECO:0000313" key="5">
    <source>
        <dbReference type="EMBL" id="TXG75852.1"/>
    </source>
</evidence>
<dbReference type="Proteomes" id="UP000321026">
    <property type="component" value="Unassembled WGS sequence"/>
</dbReference>
<reference evidence="5 6" key="1">
    <citation type="submission" date="2018-09" db="EMBL/GenBank/DDBJ databases">
        <title>Metagenome Assembled Genomes from an Advanced Water Purification Facility.</title>
        <authorList>
            <person name="Stamps B.W."/>
            <person name="Spear J.R."/>
        </authorList>
    </citation>
    <scope>NUCLEOTIDE SEQUENCE [LARGE SCALE GENOMIC DNA]</scope>
    <source>
        <strain evidence="5">Bin_63_2</strain>
    </source>
</reference>
<dbReference type="Pfam" id="PF26449">
    <property type="entry name" value="DUF8128"/>
    <property type="match status" value="1"/>
</dbReference>
<dbReference type="InterPro" id="IPR058441">
    <property type="entry name" value="DUF8128"/>
</dbReference>
<dbReference type="InterPro" id="IPR032689">
    <property type="entry name" value="TraG-D_C"/>
</dbReference>
<accession>A0A5C7J4M4</accession>
<dbReference type="Pfam" id="PF12696">
    <property type="entry name" value="TraG-D_C"/>
    <property type="match status" value="1"/>
</dbReference>
<keyword evidence="1" id="KW-0472">Membrane</keyword>
<evidence type="ECO:0000313" key="6">
    <source>
        <dbReference type="Proteomes" id="UP000321026"/>
    </source>
</evidence>
<dbReference type="InterPro" id="IPR002789">
    <property type="entry name" value="HerA_central"/>
</dbReference>
<dbReference type="InterPro" id="IPR027417">
    <property type="entry name" value="P-loop_NTPase"/>
</dbReference>
<dbReference type="PANTHER" id="PTHR30121:SF6">
    <property type="entry name" value="SLR6007 PROTEIN"/>
    <property type="match status" value="1"/>
</dbReference>
<dbReference type="InterPro" id="IPR051162">
    <property type="entry name" value="T4SS_component"/>
</dbReference>
<keyword evidence="1" id="KW-0812">Transmembrane</keyword>
<comment type="caution">
    <text evidence="5">The sequence shown here is derived from an EMBL/GenBank/DDBJ whole genome shotgun (WGS) entry which is preliminary data.</text>
</comment>
<dbReference type="CDD" id="cd01127">
    <property type="entry name" value="TrwB_TraG_TraD_VirD4"/>
    <property type="match status" value="1"/>
</dbReference>
<name>A0A5C7J4M4_9BACT</name>